<organism evidence="4 5">
    <name type="scientific">Paramormyrops kingsleyae</name>
    <dbReference type="NCBI Taxonomy" id="1676925"/>
    <lineage>
        <taxon>Eukaryota</taxon>
        <taxon>Metazoa</taxon>
        <taxon>Chordata</taxon>
        <taxon>Craniata</taxon>
        <taxon>Vertebrata</taxon>
        <taxon>Euteleostomi</taxon>
        <taxon>Actinopterygii</taxon>
        <taxon>Neopterygii</taxon>
        <taxon>Teleostei</taxon>
        <taxon>Osteoglossocephala</taxon>
        <taxon>Osteoglossomorpha</taxon>
        <taxon>Osteoglossiformes</taxon>
        <taxon>Mormyridae</taxon>
        <taxon>Paramormyrops</taxon>
    </lineage>
</organism>
<dbReference type="Ensembl" id="ENSPKIT00000028605.1">
    <property type="protein sequence ID" value="ENSPKIP00000004619.1"/>
    <property type="gene ID" value="ENSPKIG00000021645.1"/>
</dbReference>
<dbReference type="Proteomes" id="UP000261540">
    <property type="component" value="Unplaced"/>
</dbReference>
<accession>A0A3B3QFS9</accession>
<dbReference type="Gene3D" id="2.80.10.50">
    <property type="match status" value="1"/>
</dbReference>
<feature type="chain" id="PRO_5017099533" description="Fibroblast growth factor" evidence="2">
    <location>
        <begin position="24"/>
        <end position="209"/>
    </location>
</feature>
<evidence type="ECO:0000256" key="1">
    <source>
        <dbReference type="ARBA" id="ARBA00007936"/>
    </source>
</evidence>
<evidence type="ECO:0000313" key="4">
    <source>
        <dbReference type="Ensembl" id="ENSPKIP00000004619.1"/>
    </source>
</evidence>
<keyword evidence="2" id="KW-0732">Signal</keyword>
<evidence type="ECO:0000313" key="5">
    <source>
        <dbReference type="Proteomes" id="UP000261540"/>
    </source>
</evidence>
<dbReference type="InterPro" id="IPR002209">
    <property type="entry name" value="Fibroblast_GF_fam"/>
</dbReference>
<protein>
    <recommendedName>
        <fullName evidence="2">Fibroblast growth factor</fullName>
        <shortName evidence="2">FGF</shortName>
    </recommendedName>
</protein>
<comment type="similarity">
    <text evidence="1 2">Belongs to the heparin-binding growth factors family.</text>
</comment>
<keyword evidence="5" id="KW-1185">Reference proteome</keyword>
<feature type="region of interest" description="Disordered" evidence="3">
    <location>
        <begin position="165"/>
        <end position="184"/>
    </location>
</feature>
<name>A0A3B3QFS9_9TELE</name>
<dbReference type="AlphaFoldDB" id="A0A3B3QFS9"/>
<reference evidence="4" key="1">
    <citation type="submission" date="2025-08" db="UniProtKB">
        <authorList>
            <consortium name="Ensembl"/>
        </authorList>
    </citation>
    <scope>IDENTIFICATION</scope>
</reference>
<proteinExistence type="inferred from homology"/>
<dbReference type="SUPFAM" id="SSF50353">
    <property type="entry name" value="Cytokine"/>
    <property type="match status" value="1"/>
</dbReference>
<evidence type="ECO:0000256" key="2">
    <source>
        <dbReference type="RuleBase" id="RU049442"/>
    </source>
</evidence>
<dbReference type="PROSITE" id="PS00247">
    <property type="entry name" value="HBGF_FGF"/>
    <property type="match status" value="1"/>
</dbReference>
<sequence length="209" mass="23000">MFLCESWRCALLLSSLLLHTSLSLYIPESPLMYFNDQVRERHLYTGNILGLFLEIAPDGSVTGSPTQTANSLLELRSVKAGETVIRGVMSSLYLCVDQEGHLRGQRLYREKDCTFRELLLPDGYTLFLSPHQGLPVSLAPKSPGQDSPRLFQFLPVKNALISGVGPEGGSEEALAPPQGATDLDSQDPFGMELGSRLDMVHSPGFLHRK</sequence>
<feature type="signal peptide" evidence="2">
    <location>
        <begin position="1"/>
        <end position="23"/>
    </location>
</feature>
<dbReference type="Pfam" id="PF00167">
    <property type="entry name" value="FGF"/>
    <property type="match status" value="1"/>
</dbReference>
<dbReference type="GO" id="GO:0008083">
    <property type="term" value="F:growth factor activity"/>
    <property type="evidence" value="ECO:0007669"/>
    <property type="project" value="InterPro"/>
</dbReference>
<reference evidence="4" key="2">
    <citation type="submission" date="2025-09" db="UniProtKB">
        <authorList>
            <consortium name="Ensembl"/>
        </authorList>
    </citation>
    <scope>IDENTIFICATION</scope>
</reference>
<dbReference type="GeneTree" id="ENSGT00940000167425"/>
<evidence type="ECO:0000256" key="3">
    <source>
        <dbReference type="SAM" id="MobiDB-lite"/>
    </source>
</evidence>
<dbReference type="SMART" id="SM00442">
    <property type="entry name" value="FGF"/>
    <property type="match status" value="1"/>
</dbReference>
<dbReference type="STRING" id="1676925.ENSPKIP00000004619"/>
<dbReference type="PANTHER" id="PTHR11486">
    <property type="entry name" value="FIBROBLAST GROWTH FACTOR"/>
    <property type="match status" value="1"/>
</dbReference>
<dbReference type="InterPro" id="IPR008996">
    <property type="entry name" value="IL1/FGF"/>
</dbReference>